<keyword evidence="2" id="KW-0472">Membrane</keyword>
<evidence type="ECO:0000256" key="2">
    <source>
        <dbReference type="SAM" id="Phobius"/>
    </source>
</evidence>
<feature type="region of interest" description="Disordered" evidence="1">
    <location>
        <begin position="1"/>
        <end position="32"/>
    </location>
</feature>
<name>A0A2J6TD46_9HELO</name>
<feature type="compositionally biased region" description="Polar residues" evidence="1">
    <location>
        <begin position="60"/>
        <end position="83"/>
    </location>
</feature>
<evidence type="ECO:0000259" key="3">
    <source>
        <dbReference type="Pfam" id="PF20237"/>
    </source>
</evidence>
<organism evidence="4 5">
    <name type="scientific">Hyaloscypha bicolor E</name>
    <dbReference type="NCBI Taxonomy" id="1095630"/>
    <lineage>
        <taxon>Eukaryota</taxon>
        <taxon>Fungi</taxon>
        <taxon>Dikarya</taxon>
        <taxon>Ascomycota</taxon>
        <taxon>Pezizomycotina</taxon>
        <taxon>Leotiomycetes</taxon>
        <taxon>Helotiales</taxon>
        <taxon>Hyaloscyphaceae</taxon>
        <taxon>Hyaloscypha</taxon>
        <taxon>Hyaloscypha bicolor</taxon>
    </lineage>
</organism>
<feature type="domain" description="DUF6594" evidence="3">
    <location>
        <begin position="146"/>
        <end position="399"/>
    </location>
</feature>
<gene>
    <name evidence="4" type="ORF">K444DRAFT_662873</name>
</gene>
<keyword evidence="2" id="KW-0812">Transmembrane</keyword>
<feature type="region of interest" description="Disordered" evidence="1">
    <location>
        <begin position="54"/>
        <end position="99"/>
    </location>
</feature>
<dbReference type="PANTHER" id="PTHR34502">
    <property type="entry name" value="DUF6594 DOMAIN-CONTAINING PROTEIN-RELATED"/>
    <property type="match status" value="1"/>
</dbReference>
<dbReference type="InParanoid" id="A0A2J6TD46"/>
<feature type="transmembrane region" description="Helical" evidence="2">
    <location>
        <begin position="366"/>
        <end position="399"/>
    </location>
</feature>
<dbReference type="EMBL" id="KZ613787">
    <property type="protein sequence ID" value="PMD60888.1"/>
    <property type="molecule type" value="Genomic_DNA"/>
</dbReference>
<evidence type="ECO:0000256" key="1">
    <source>
        <dbReference type="SAM" id="MobiDB-lite"/>
    </source>
</evidence>
<accession>A0A2J6TD46</accession>
<dbReference type="Proteomes" id="UP000235371">
    <property type="component" value="Unassembled WGS sequence"/>
</dbReference>
<feature type="transmembrane region" description="Helical" evidence="2">
    <location>
        <begin position="340"/>
        <end position="360"/>
    </location>
</feature>
<proteinExistence type="predicted"/>
<dbReference type="GeneID" id="36594838"/>
<dbReference type="RefSeq" id="XP_024737792.1">
    <property type="nucleotide sequence ID" value="XM_024886761.1"/>
</dbReference>
<keyword evidence="5" id="KW-1185">Reference proteome</keyword>
<evidence type="ECO:0000313" key="4">
    <source>
        <dbReference type="EMBL" id="PMD60888.1"/>
    </source>
</evidence>
<keyword evidence="2" id="KW-1133">Transmembrane helix</keyword>
<dbReference type="Pfam" id="PF20237">
    <property type="entry name" value="DUF6594"/>
    <property type="match status" value="1"/>
</dbReference>
<sequence>MAERSLRRAATAPVAGRLIMTPPAATHTPNHSRANRAFGIHRRHMDHMISEVRNRHLSAPNLSTTTDHQSSTGSEETLTPTSSDSREEAQGSPAEVPASGWRGLVGRLLAHPPFQANTKQNAEAEENGGYSRVKHKKLEDHVAGTPRFAALLNSNESFCIFRKFGDEAARILLRREIELCQLATKLDELNKTDFEGSLKYRLTTFDHDESWDPAQQELLDKIEVKLDAYYGFLLKYTDVRALPKVPIRYHKSVHNWVSGNGPLNKGEETFLNNRDDFVTARRTPETKNLIEDVVEEYVTKNPGSSLNGLLGGEEEKETPDGPTVVHLSTFRFDMLSKLSAAFLAVGFVLAPVCILFLANLGREKMAAVMGVFVLVFLFGASLVVDLTAQEIFVFVVGYAREIEQM</sequence>
<dbReference type="PANTHER" id="PTHR34502:SF3">
    <property type="entry name" value="DUF6594 DOMAIN-CONTAINING PROTEIN"/>
    <property type="match status" value="1"/>
</dbReference>
<dbReference type="OrthoDB" id="3533814at2759"/>
<dbReference type="InterPro" id="IPR046529">
    <property type="entry name" value="DUF6594"/>
</dbReference>
<protein>
    <recommendedName>
        <fullName evidence="3">DUF6594 domain-containing protein</fullName>
    </recommendedName>
</protein>
<reference evidence="4 5" key="1">
    <citation type="submission" date="2016-04" db="EMBL/GenBank/DDBJ databases">
        <title>A degradative enzymes factory behind the ericoid mycorrhizal symbiosis.</title>
        <authorList>
            <consortium name="DOE Joint Genome Institute"/>
            <person name="Martino E."/>
            <person name="Morin E."/>
            <person name="Grelet G."/>
            <person name="Kuo A."/>
            <person name="Kohler A."/>
            <person name="Daghino S."/>
            <person name="Barry K."/>
            <person name="Choi C."/>
            <person name="Cichocki N."/>
            <person name="Clum A."/>
            <person name="Copeland A."/>
            <person name="Hainaut M."/>
            <person name="Haridas S."/>
            <person name="Labutti K."/>
            <person name="Lindquist E."/>
            <person name="Lipzen A."/>
            <person name="Khouja H.-R."/>
            <person name="Murat C."/>
            <person name="Ohm R."/>
            <person name="Olson A."/>
            <person name="Spatafora J."/>
            <person name="Veneault-Fourrey C."/>
            <person name="Henrissat B."/>
            <person name="Grigoriev I."/>
            <person name="Martin F."/>
            <person name="Perotto S."/>
        </authorList>
    </citation>
    <scope>NUCLEOTIDE SEQUENCE [LARGE SCALE GENOMIC DNA]</scope>
    <source>
        <strain evidence="4 5">E</strain>
    </source>
</reference>
<evidence type="ECO:0000313" key="5">
    <source>
        <dbReference type="Proteomes" id="UP000235371"/>
    </source>
</evidence>
<dbReference type="AlphaFoldDB" id="A0A2J6TD46"/>